<dbReference type="CDD" id="cd00207">
    <property type="entry name" value="fer2"/>
    <property type="match status" value="1"/>
</dbReference>
<evidence type="ECO:0000313" key="9">
    <source>
        <dbReference type="EMBL" id="MSU88588.1"/>
    </source>
</evidence>
<keyword evidence="4" id="KW-0560">Oxidoreductase</keyword>
<comment type="caution">
    <text evidence="9">The sequence shown here is derived from an EMBL/GenBank/DDBJ whole genome shotgun (WGS) entry which is preliminary data.</text>
</comment>
<dbReference type="CDD" id="cd06185">
    <property type="entry name" value="PDR_like"/>
    <property type="match status" value="1"/>
</dbReference>
<dbReference type="GO" id="GO:0016491">
    <property type="term" value="F:oxidoreductase activity"/>
    <property type="evidence" value="ECO:0007669"/>
    <property type="project" value="UniProtKB-KW"/>
</dbReference>
<dbReference type="SUPFAM" id="SSF52343">
    <property type="entry name" value="Ferredoxin reductase-like, C-terminal NADP-linked domain"/>
    <property type="match status" value="1"/>
</dbReference>
<dbReference type="AlphaFoldDB" id="A0A6L5YWH0"/>
<evidence type="ECO:0000256" key="3">
    <source>
        <dbReference type="ARBA" id="ARBA00022723"/>
    </source>
</evidence>
<evidence type="ECO:0000256" key="1">
    <source>
        <dbReference type="ARBA" id="ARBA00022630"/>
    </source>
</evidence>
<evidence type="ECO:0000256" key="5">
    <source>
        <dbReference type="ARBA" id="ARBA00023004"/>
    </source>
</evidence>
<keyword evidence="1" id="KW-0285">Flavoprotein</keyword>
<dbReference type="PROSITE" id="PS00197">
    <property type="entry name" value="2FE2S_FER_1"/>
    <property type="match status" value="1"/>
</dbReference>
<dbReference type="Pfam" id="PF00111">
    <property type="entry name" value="Fer2"/>
    <property type="match status" value="1"/>
</dbReference>
<dbReference type="GO" id="GO:0051537">
    <property type="term" value="F:2 iron, 2 sulfur cluster binding"/>
    <property type="evidence" value="ECO:0007669"/>
    <property type="project" value="UniProtKB-KW"/>
</dbReference>
<evidence type="ECO:0000259" key="7">
    <source>
        <dbReference type="PROSITE" id="PS51085"/>
    </source>
</evidence>
<gene>
    <name evidence="9" type="ORF">GE300_03010</name>
</gene>
<dbReference type="Gene3D" id="2.40.30.10">
    <property type="entry name" value="Translation factors"/>
    <property type="match status" value="1"/>
</dbReference>
<dbReference type="InterPro" id="IPR001041">
    <property type="entry name" value="2Fe-2S_ferredoxin-type"/>
</dbReference>
<dbReference type="InterPro" id="IPR039261">
    <property type="entry name" value="FNR_nucleotide-bd"/>
</dbReference>
<accession>A0A6L5YWH0</accession>
<dbReference type="PRINTS" id="PR00409">
    <property type="entry name" value="PHDIOXRDTASE"/>
</dbReference>
<dbReference type="InterPro" id="IPR017938">
    <property type="entry name" value="Riboflavin_synthase-like_b-brl"/>
</dbReference>
<organism evidence="9 10">
    <name type="scientific">Halovulum marinum</name>
    <dbReference type="NCBI Taxonomy" id="2662447"/>
    <lineage>
        <taxon>Bacteria</taxon>
        <taxon>Pseudomonadati</taxon>
        <taxon>Pseudomonadota</taxon>
        <taxon>Alphaproteobacteria</taxon>
        <taxon>Rhodobacterales</taxon>
        <taxon>Paracoccaceae</taxon>
        <taxon>Halovulum</taxon>
    </lineage>
</organism>
<dbReference type="InterPro" id="IPR036010">
    <property type="entry name" value="2Fe-2S_ferredoxin-like_sf"/>
</dbReference>
<dbReference type="InterPro" id="IPR050415">
    <property type="entry name" value="MRET"/>
</dbReference>
<keyword evidence="5" id="KW-0408">Iron</keyword>
<reference evidence="9 10" key="1">
    <citation type="submission" date="2019-10" db="EMBL/GenBank/DDBJ databases">
        <title>Cognatihalovulum marinum gen. nov. sp. nov., a new member of the family Rhodobacteraceae isolated from deep seawater of the Northwest Indian Ocean.</title>
        <authorList>
            <person name="Ruan C."/>
            <person name="Wang J."/>
            <person name="Zheng X."/>
            <person name="Song L."/>
            <person name="Zhu Y."/>
            <person name="Huang Y."/>
            <person name="Lu Z."/>
            <person name="Du W."/>
            <person name="Huang L."/>
            <person name="Dai X."/>
        </authorList>
    </citation>
    <scope>NUCLEOTIDE SEQUENCE [LARGE SCALE GENOMIC DNA]</scope>
    <source>
        <strain evidence="9 10">2CG4</strain>
    </source>
</reference>
<dbReference type="InterPro" id="IPR008333">
    <property type="entry name" value="Cbr1-like_FAD-bd_dom"/>
</dbReference>
<evidence type="ECO:0000256" key="6">
    <source>
        <dbReference type="ARBA" id="ARBA00023014"/>
    </source>
</evidence>
<evidence type="ECO:0000256" key="4">
    <source>
        <dbReference type="ARBA" id="ARBA00023002"/>
    </source>
</evidence>
<dbReference type="Gene3D" id="3.40.50.80">
    <property type="entry name" value="Nucleotide-binding domain of ferredoxin-NADP reductase (FNR) module"/>
    <property type="match status" value="1"/>
</dbReference>
<dbReference type="Pfam" id="PF00970">
    <property type="entry name" value="FAD_binding_6"/>
    <property type="match status" value="1"/>
</dbReference>
<dbReference type="PANTHER" id="PTHR47354">
    <property type="entry name" value="NADH OXIDOREDUCTASE HCR"/>
    <property type="match status" value="1"/>
</dbReference>
<dbReference type="SUPFAM" id="SSF54292">
    <property type="entry name" value="2Fe-2S ferredoxin-like"/>
    <property type="match status" value="1"/>
</dbReference>
<dbReference type="InterPro" id="IPR012675">
    <property type="entry name" value="Beta-grasp_dom_sf"/>
</dbReference>
<evidence type="ECO:0000313" key="10">
    <source>
        <dbReference type="Proteomes" id="UP000474957"/>
    </source>
</evidence>
<dbReference type="SUPFAM" id="SSF63380">
    <property type="entry name" value="Riboflavin synthase domain-like"/>
    <property type="match status" value="1"/>
</dbReference>
<dbReference type="PANTHER" id="PTHR47354:SF1">
    <property type="entry name" value="CARNITINE MONOOXYGENASE REDUCTASE SUBUNIT"/>
    <property type="match status" value="1"/>
</dbReference>
<dbReference type="Proteomes" id="UP000474957">
    <property type="component" value="Unassembled WGS sequence"/>
</dbReference>
<feature type="domain" description="FAD-binding FR-type" evidence="8">
    <location>
        <begin position="1"/>
        <end position="100"/>
    </location>
</feature>
<keyword evidence="2" id="KW-0001">2Fe-2S</keyword>
<proteinExistence type="predicted"/>
<dbReference type="Gene3D" id="3.10.20.30">
    <property type="match status" value="1"/>
</dbReference>
<dbReference type="InterPro" id="IPR006058">
    <property type="entry name" value="2Fe2S_fd_BS"/>
</dbReference>
<dbReference type="RefSeq" id="WP_154444688.1">
    <property type="nucleotide sequence ID" value="NZ_WIND01000001.1"/>
</dbReference>
<keyword evidence="10" id="KW-1185">Reference proteome</keyword>
<sequence length="313" mass="33276">MPTAARLIAKTQLSADIADFRFAPVQGRFSGMEPGAHIDVVLPGGLIRQYSLWDWDPQGGWLAVAVKREPAGRGGSRAMHALQPGDAVGIGGPRNHFVLRQSRQHVTLIGGGIGATPIVAMARHLGLQGADFRVVYLTRSRADAALDGAFAALDLGGAYHLHCDDTDGRYDLAALMRSMPVDGDVYCCGPEPMLNAVLDAGRQLRGGTIHFERFAAAAAIDTAPKREFEIRIASTGQRLPVSADETILDVLRGAGHPVEFGCSEGLCGACMVDVIEGEIDHRDGVLSPEEQQANACMCICVSRAKSPVLTLDL</sequence>
<keyword evidence="6" id="KW-0411">Iron-sulfur</keyword>
<keyword evidence="3" id="KW-0479">Metal-binding</keyword>
<feature type="domain" description="2Fe-2S ferredoxin-type" evidence="7">
    <location>
        <begin position="228"/>
        <end position="313"/>
    </location>
</feature>
<name>A0A6L5YWH0_9RHOB</name>
<evidence type="ECO:0000256" key="2">
    <source>
        <dbReference type="ARBA" id="ARBA00022714"/>
    </source>
</evidence>
<evidence type="ECO:0000259" key="8">
    <source>
        <dbReference type="PROSITE" id="PS51384"/>
    </source>
</evidence>
<dbReference type="EMBL" id="WIND01000001">
    <property type="protein sequence ID" value="MSU88588.1"/>
    <property type="molecule type" value="Genomic_DNA"/>
</dbReference>
<dbReference type="PROSITE" id="PS51384">
    <property type="entry name" value="FAD_FR"/>
    <property type="match status" value="1"/>
</dbReference>
<dbReference type="GO" id="GO:0046872">
    <property type="term" value="F:metal ion binding"/>
    <property type="evidence" value="ECO:0007669"/>
    <property type="project" value="UniProtKB-KW"/>
</dbReference>
<protein>
    <submittedName>
        <fullName evidence="9">2Fe-2S iron-sulfur cluster binding domain-containing protein</fullName>
    </submittedName>
</protein>
<dbReference type="InterPro" id="IPR017927">
    <property type="entry name" value="FAD-bd_FR_type"/>
</dbReference>
<dbReference type="PROSITE" id="PS51085">
    <property type="entry name" value="2FE2S_FER_2"/>
    <property type="match status" value="1"/>
</dbReference>